<reference evidence="2 3" key="1">
    <citation type="submission" date="2016-11" db="EMBL/GenBank/DDBJ databases">
        <title>Mixed transmission modes and dynamic genome evolution in an obligate animal-bacterial symbiosis.</title>
        <authorList>
            <person name="Russell S.L."/>
            <person name="Corbett-Detig R.B."/>
            <person name="Cavanaugh C.M."/>
        </authorList>
    </citation>
    <scope>NUCLEOTIDE SEQUENCE [LARGE SCALE GENOMIC DNA]</scope>
    <source>
        <strain evidence="2">Sp-SM6</strain>
    </source>
</reference>
<name>A0A1T2LDM1_9GAMM</name>
<evidence type="ECO:0000313" key="2">
    <source>
        <dbReference type="EMBL" id="OOZ43154.1"/>
    </source>
</evidence>
<dbReference type="Proteomes" id="UP000190198">
    <property type="component" value="Unassembled WGS sequence"/>
</dbReference>
<feature type="domain" description="Death" evidence="1">
    <location>
        <begin position="27"/>
        <end position="69"/>
    </location>
</feature>
<protein>
    <recommendedName>
        <fullName evidence="1">Death domain-containing protein</fullName>
    </recommendedName>
</protein>
<evidence type="ECO:0000259" key="1">
    <source>
        <dbReference type="PROSITE" id="PS50017"/>
    </source>
</evidence>
<dbReference type="AlphaFoldDB" id="A0A1T2LDM1"/>
<gene>
    <name evidence="2" type="ORF">BOW52_00180</name>
</gene>
<sequence length="69" mass="8070">MAVIPDINKTEKWLIETTLKEGYGETRPYQLADAEIRLQSAERSRHVADSTRALLPAWQRRQKQNTFNQ</sequence>
<accession>A0A1T2LDM1</accession>
<dbReference type="EMBL" id="MPRK01000001">
    <property type="protein sequence ID" value="OOZ43154.1"/>
    <property type="molecule type" value="Genomic_DNA"/>
</dbReference>
<dbReference type="PROSITE" id="PS50017">
    <property type="entry name" value="DEATH_DOMAIN"/>
    <property type="match status" value="1"/>
</dbReference>
<evidence type="ECO:0000313" key="3">
    <source>
        <dbReference type="Proteomes" id="UP000190198"/>
    </source>
</evidence>
<dbReference type="InterPro" id="IPR000488">
    <property type="entry name" value="Death_dom"/>
</dbReference>
<organism evidence="2 3">
    <name type="scientific">Solemya elarraichensis gill symbiont</name>
    <dbReference type="NCBI Taxonomy" id="1918949"/>
    <lineage>
        <taxon>Bacteria</taxon>
        <taxon>Pseudomonadati</taxon>
        <taxon>Pseudomonadota</taxon>
        <taxon>Gammaproteobacteria</taxon>
        <taxon>sulfur-oxidizing symbionts</taxon>
    </lineage>
</organism>
<keyword evidence="3" id="KW-1185">Reference proteome</keyword>
<proteinExistence type="predicted"/>
<dbReference type="GO" id="GO:0007165">
    <property type="term" value="P:signal transduction"/>
    <property type="evidence" value="ECO:0007669"/>
    <property type="project" value="InterPro"/>
</dbReference>
<comment type="caution">
    <text evidence="2">The sequence shown here is derived from an EMBL/GenBank/DDBJ whole genome shotgun (WGS) entry which is preliminary data.</text>
</comment>